<evidence type="ECO:0000313" key="1">
    <source>
        <dbReference type="EMBL" id="GLB52642.1"/>
    </source>
</evidence>
<organism evidence="1 2">
    <name type="scientific">Neptunitalea chrysea</name>
    <dbReference type="NCBI Taxonomy" id="1647581"/>
    <lineage>
        <taxon>Bacteria</taxon>
        <taxon>Pseudomonadati</taxon>
        <taxon>Bacteroidota</taxon>
        <taxon>Flavobacteriia</taxon>
        <taxon>Flavobacteriales</taxon>
        <taxon>Flavobacteriaceae</taxon>
        <taxon>Neptunitalea</taxon>
    </lineage>
</organism>
<keyword evidence="2" id="KW-1185">Reference proteome</keyword>
<proteinExistence type="predicted"/>
<gene>
    <name evidence="1" type="ORF">NBRC110019_16820</name>
</gene>
<protein>
    <submittedName>
        <fullName evidence="1">Uncharacterized protein</fullName>
    </submittedName>
</protein>
<sequence length="64" mass="7166">MVTILLINLRASDIEAALKNIQEKHTSVNVNNILTTSDQVGSNLFLLISPKNLLFFFHNNNGKK</sequence>
<comment type="caution">
    <text evidence="1">The sequence shown here is derived from an EMBL/GenBank/DDBJ whole genome shotgun (WGS) entry which is preliminary data.</text>
</comment>
<accession>A0A9W6EVL3</accession>
<dbReference type="AlphaFoldDB" id="A0A9W6EVL3"/>
<dbReference type="Proteomes" id="UP001143545">
    <property type="component" value="Unassembled WGS sequence"/>
</dbReference>
<reference evidence="1" key="1">
    <citation type="submission" date="2022-07" db="EMBL/GenBank/DDBJ databases">
        <title>Taxonomy of Novel Oxalotrophic and Methylotrophic Bacteria.</title>
        <authorList>
            <person name="Sahin N."/>
            <person name="Tani A."/>
        </authorList>
    </citation>
    <scope>NUCLEOTIDE SEQUENCE</scope>
    <source>
        <strain evidence="1">AM327</strain>
    </source>
</reference>
<evidence type="ECO:0000313" key="2">
    <source>
        <dbReference type="Proteomes" id="UP001143545"/>
    </source>
</evidence>
<name>A0A9W6EVL3_9FLAO</name>
<dbReference type="EMBL" id="BRVP01000010">
    <property type="protein sequence ID" value="GLB52642.1"/>
    <property type="molecule type" value="Genomic_DNA"/>
</dbReference>